<name>A0ABU5IWJ9_9BACI</name>
<gene>
    <name evidence="2" type="ORF">SM124_07065</name>
</gene>
<keyword evidence="3" id="KW-1185">Reference proteome</keyword>
<dbReference type="Proteomes" id="UP001290455">
    <property type="component" value="Unassembled WGS sequence"/>
</dbReference>
<dbReference type="InterPro" id="IPR050266">
    <property type="entry name" value="AB_hydrolase_sf"/>
</dbReference>
<dbReference type="InterPro" id="IPR000073">
    <property type="entry name" value="AB_hydrolase_1"/>
</dbReference>
<comment type="caution">
    <text evidence="2">The sequence shown here is derived from an EMBL/GenBank/DDBJ whole genome shotgun (WGS) entry which is preliminary data.</text>
</comment>
<evidence type="ECO:0000313" key="3">
    <source>
        <dbReference type="Proteomes" id="UP001290455"/>
    </source>
</evidence>
<dbReference type="Pfam" id="PF00561">
    <property type="entry name" value="Abhydrolase_1"/>
    <property type="match status" value="1"/>
</dbReference>
<proteinExistence type="predicted"/>
<dbReference type="PANTHER" id="PTHR43798">
    <property type="entry name" value="MONOACYLGLYCEROL LIPASE"/>
    <property type="match status" value="1"/>
</dbReference>
<keyword evidence="2" id="KW-0378">Hydrolase</keyword>
<reference evidence="2 3" key="1">
    <citation type="submission" date="2023-11" db="EMBL/GenBank/DDBJ databases">
        <title>Bacillus jintuensis, isolated from a mudflat on the Beibu Gulf coast.</title>
        <authorList>
            <person name="Li M."/>
        </authorList>
    </citation>
    <scope>NUCLEOTIDE SEQUENCE [LARGE SCALE GENOMIC DNA]</scope>
    <source>
        <strain evidence="2 3">31A1R</strain>
    </source>
</reference>
<dbReference type="EMBL" id="JAXOFX010000003">
    <property type="protein sequence ID" value="MDZ5471505.1"/>
    <property type="molecule type" value="Genomic_DNA"/>
</dbReference>
<dbReference type="SUPFAM" id="SSF53474">
    <property type="entry name" value="alpha/beta-Hydrolases"/>
    <property type="match status" value="1"/>
</dbReference>
<evidence type="ECO:0000259" key="1">
    <source>
        <dbReference type="Pfam" id="PF00561"/>
    </source>
</evidence>
<dbReference type="RefSeq" id="WP_322445797.1">
    <property type="nucleotide sequence ID" value="NZ_JAXOFX010000003.1"/>
</dbReference>
<sequence>MIEEKVTLSNSIGINVKYSIDMKNDKETVLFLHFSGGTLEMWNGILPMFGKEFNIVAPDYRGHGKSDKPLTGYHIDDMAHDIYLLLNELNINQCHIVGSSLGAEVGLSLAATYPEKVKSLVCEGALYNEFGEYGLFNGSVEEIAEEKKRLSAGLAERVLPNCSTREEYIEEVKGSFIQQGLWNEYVLRFLESTMVQNEEGKFTNRYQNHVRTEYITKYWEVQFDHYYRNIQCPILFLPSEEESKNEKINRSLQYFSSLVNGYEIKHIEGSLHAYVWLQYPEKAGKTVEEFIEKVK</sequence>
<dbReference type="InterPro" id="IPR029058">
    <property type="entry name" value="AB_hydrolase_fold"/>
</dbReference>
<dbReference type="PANTHER" id="PTHR43798:SF33">
    <property type="entry name" value="HYDROLASE, PUTATIVE (AFU_ORTHOLOGUE AFUA_2G14860)-RELATED"/>
    <property type="match status" value="1"/>
</dbReference>
<dbReference type="Gene3D" id="3.40.50.1820">
    <property type="entry name" value="alpha/beta hydrolase"/>
    <property type="match status" value="1"/>
</dbReference>
<dbReference type="PRINTS" id="PR00111">
    <property type="entry name" value="ABHYDROLASE"/>
</dbReference>
<organism evidence="2 3">
    <name type="scientific">Robertmurraya mangrovi</name>
    <dbReference type="NCBI Taxonomy" id="3098077"/>
    <lineage>
        <taxon>Bacteria</taxon>
        <taxon>Bacillati</taxon>
        <taxon>Bacillota</taxon>
        <taxon>Bacilli</taxon>
        <taxon>Bacillales</taxon>
        <taxon>Bacillaceae</taxon>
        <taxon>Robertmurraya</taxon>
    </lineage>
</organism>
<dbReference type="GO" id="GO:0016787">
    <property type="term" value="F:hydrolase activity"/>
    <property type="evidence" value="ECO:0007669"/>
    <property type="project" value="UniProtKB-KW"/>
</dbReference>
<protein>
    <submittedName>
        <fullName evidence="2">Alpha/beta hydrolase</fullName>
    </submittedName>
</protein>
<evidence type="ECO:0000313" key="2">
    <source>
        <dbReference type="EMBL" id="MDZ5471505.1"/>
    </source>
</evidence>
<accession>A0ABU5IWJ9</accession>
<feature type="domain" description="AB hydrolase-1" evidence="1">
    <location>
        <begin position="28"/>
        <end position="128"/>
    </location>
</feature>